<evidence type="ECO:0000256" key="4">
    <source>
        <dbReference type="ARBA" id="ARBA00023125"/>
    </source>
</evidence>
<dbReference type="RefSeq" id="WP_014799094.1">
    <property type="nucleotide sequence ID" value="NC_018018.1"/>
</dbReference>
<keyword evidence="3" id="KW-0731">Sigma factor</keyword>
<evidence type="ECO:0000256" key="2">
    <source>
        <dbReference type="ARBA" id="ARBA00023015"/>
    </source>
</evidence>
<keyword evidence="4" id="KW-0238">DNA-binding</keyword>
<dbReference type="PANTHER" id="PTHR43133:SF8">
    <property type="entry name" value="RNA POLYMERASE SIGMA FACTOR HI_1459-RELATED"/>
    <property type="match status" value="1"/>
</dbReference>
<feature type="domain" description="RNA polymerase sigma-70 region 2" evidence="7">
    <location>
        <begin position="63"/>
        <end position="132"/>
    </location>
</feature>
<dbReference type="Pfam" id="PF04542">
    <property type="entry name" value="Sigma70_r2"/>
    <property type="match status" value="1"/>
</dbReference>
<dbReference type="InterPro" id="IPR039425">
    <property type="entry name" value="RNA_pol_sigma-70-like"/>
</dbReference>
<protein>
    <submittedName>
        <fullName evidence="9">RNA polymerase, sigma subunit, ECF family</fullName>
    </submittedName>
</protein>
<dbReference type="InterPro" id="IPR013249">
    <property type="entry name" value="RNA_pol_sigma70_r4_t2"/>
</dbReference>
<dbReference type="SUPFAM" id="SSF88659">
    <property type="entry name" value="Sigma3 and sigma4 domains of RNA polymerase sigma factors"/>
    <property type="match status" value="1"/>
</dbReference>
<accession>I4ANY1</accession>
<name>I4ANY1_BERLS</name>
<dbReference type="InterPro" id="IPR007627">
    <property type="entry name" value="RNA_pol_sigma70_r2"/>
</dbReference>
<dbReference type="InterPro" id="IPR013325">
    <property type="entry name" value="RNA_pol_sigma_r2"/>
</dbReference>
<dbReference type="SUPFAM" id="SSF88946">
    <property type="entry name" value="Sigma2 domain of RNA polymerase sigma factors"/>
    <property type="match status" value="1"/>
</dbReference>
<dbReference type="Gene3D" id="1.10.10.10">
    <property type="entry name" value="Winged helix-like DNA-binding domain superfamily/Winged helix DNA-binding domain"/>
    <property type="match status" value="1"/>
</dbReference>
<organism evidence="9 10">
    <name type="scientific">Bernardetia litoralis (strain ATCC 23117 / DSM 6794 / NBRC 15988 / NCIMB 1366 / Fx l1 / Sio-4)</name>
    <name type="common">Flexibacter litoralis</name>
    <dbReference type="NCBI Taxonomy" id="880071"/>
    <lineage>
        <taxon>Bacteria</taxon>
        <taxon>Pseudomonadati</taxon>
        <taxon>Bacteroidota</taxon>
        <taxon>Cytophagia</taxon>
        <taxon>Cytophagales</taxon>
        <taxon>Bernardetiaceae</taxon>
        <taxon>Bernardetia</taxon>
    </lineage>
</organism>
<dbReference type="AlphaFoldDB" id="I4ANY1"/>
<dbReference type="Pfam" id="PF08281">
    <property type="entry name" value="Sigma70_r4_2"/>
    <property type="match status" value="1"/>
</dbReference>
<dbReference type="EMBL" id="CP003345">
    <property type="protein sequence ID" value="AFM05666.1"/>
    <property type="molecule type" value="Genomic_DNA"/>
</dbReference>
<dbReference type="GO" id="GO:0006352">
    <property type="term" value="P:DNA-templated transcription initiation"/>
    <property type="evidence" value="ECO:0007669"/>
    <property type="project" value="InterPro"/>
</dbReference>
<evidence type="ECO:0000313" key="10">
    <source>
        <dbReference type="Proteomes" id="UP000006054"/>
    </source>
</evidence>
<dbReference type="NCBIfam" id="TIGR02937">
    <property type="entry name" value="sigma70-ECF"/>
    <property type="match status" value="1"/>
</dbReference>
<dbReference type="InterPro" id="IPR014284">
    <property type="entry name" value="RNA_pol_sigma-70_dom"/>
</dbReference>
<sequence>MQTKTNLSKEKKSKINSGTKSTNTSTNKKRKKDSLPLEELLQANDSQLITLYKSGDNNAFAVLLNRHKNRIFTILITIVKDTYIAEDLMQEAFIKVVDTIRLGKYNEEGKFLPWLSRIAHNLAIDYFRKQKRYPTITVEDGSTVFNTIEFTQKSSEEAHIEQEICENLKRHVRQLPDAQREVLIMRQYFNMSFQEIADATHVSINTALGRMRYALINLRKLMDASEGINNEVNKSAN</sequence>
<reference evidence="10" key="1">
    <citation type="submission" date="2012-06" db="EMBL/GenBank/DDBJ databases">
        <title>The complete genome of Flexibacter litoralis DSM 6794.</title>
        <authorList>
            <person name="Lucas S."/>
            <person name="Copeland A."/>
            <person name="Lapidus A."/>
            <person name="Glavina del Rio T."/>
            <person name="Dalin E."/>
            <person name="Tice H."/>
            <person name="Bruce D."/>
            <person name="Goodwin L."/>
            <person name="Pitluck S."/>
            <person name="Peters L."/>
            <person name="Ovchinnikova G."/>
            <person name="Lu M."/>
            <person name="Kyrpides N."/>
            <person name="Mavromatis K."/>
            <person name="Ivanova N."/>
            <person name="Brettin T."/>
            <person name="Detter J.C."/>
            <person name="Han C."/>
            <person name="Larimer F."/>
            <person name="Land M."/>
            <person name="Hauser L."/>
            <person name="Markowitz V."/>
            <person name="Cheng J.-F."/>
            <person name="Hugenholtz P."/>
            <person name="Woyke T."/>
            <person name="Wu D."/>
            <person name="Spring S."/>
            <person name="Lang E."/>
            <person name="Kopitz M."/>
            <person name="Brambilla E."/>
            <person name="Klenk H.-P."/>
            <person name="Eisen J.A."/>
        </authorList>
    </citation>
    <scope>NUCLEOTIDE SEQUENCE [LARGE SCALE GENOMIC DNA]</scope>
    <source>
        <strain evidence="10">ATCC 23117 / DSM 6794 / NBRC 15988 / NCIMB 1366 / Sio-4</strain>
    </source>
</reference>
<keyword evidence="2" id="KW-0805">Transcription regulation</keyword>
<evidence type="ECO:0000313" key="9">
    <source>
        <dbReference type="EMBL" id="AFM05666.1"/>
    </source>
</evidence>
<evidence type="ECO:0000256" key="3">
    <source>
        <dbReference type="ARBA" id="ARBA00023082"/>
    </source>
</evidence>
<dbReference type="InterPro" id="IPR036388">
    <property type="entry name" value="WH-like_DNA-bd_sf"/>
</dbReference>
<dbReference type="KEGG" id="fli:Fleli_3337"/>
<evidence type="ECO:0000259" key="8">
    <source>
        <dbReference type="Pfam" id="PF08281"/>
    </source>
</evidence>
<feature type="region of interest" description="Disordered" evidence="6">
    <location>
        <begin position="1"/>
        <end position="36"/>
    </location>
</feature>
<evidence type="ECO:0000259" key="7">
    <source>
        <dbReference type="Pfam" id="PF04542"/>
    </source>
</evidence>
<gene>
    <name evidence="9" type="ordered locus">Fleli_3337</name>
</gene>
<dbReference type="Proteomes" id="UP000006054">
    <property type="component" value="Chromosome"/>
</dbReference>
<keyword evidence="10" id="KW-1185">Reference proteome</keyword>
<dbReference type="STRING" id="880071.Fleli_3337"/>
<evidence type="ECO:0000256" key="1">
    <source>
        <dbReference type="ARBA" id="ARBA00010641"/>
    </source>
</evidence>
<dbReference type="Gene3D" id="1.10.1740.10">
    <property type="match status" value="1"/>
</dbReference>
<dbReference type="eggNOG" id="COG1595">
    <property type="taxonomic scope" value="Bacteria"/>
</dbReference>
<comment type="similarity">
    <text evidence="1">Belongs to the sigma-70 factor family. ECF subfamily.</text>
</comment>
<dbReference type="GO" id="GO:0016987">
    <property type="term" value="F:sigma factor activity"/>
    <property type="evidence" value="ECO:0007669"/>
    <property type="project" value="UniProtKB-KW"/>
</dbReference>
<proteinExistence type="inferred from homology"/>
<dbReference type="PANTHER" id="PTHR43133">
    <property type="entry name" value="RNA POLYMERASE ECF-TYPE SIGMA FACTO"/>
    <property type="match status" value="1"/>
</dbReference>
<dbReference type="GO" id="GO:0003677">
    <property type="term" value="F:DNA binding"/>
    <property type="evidence" value="ECO:0007669"/>
    <property type="project" value="UniProtKB-KW"/>
</dbReference>
<dbReference type="InterPro" id="IPR013324">
    <property type="entry name" value="RNA_pol_sigma_r3/r4-like"/>
</dbReference>
<dbReference type="CDD" id="cd06171">
    <property type="entry name" value="Sigma70_r4"/>
    <property type="match status" value="1"/>
</dbReference>
<evidence type="ECO:0000256" key="5">
    <source>
        <dbReference type="ARBA" id="ARBA00023163"/>
    </source>
</evidence>
<dbReference type="OrthoDB" id="9790423at2"/>
<dbReference type="PATRIC" id="fig|880071.3.peg.3340"/>
<feature type="compositionally biased region" description="Low complexity" evidence="6">
    <location>
        <begin position="15"/>
        <end position="26"/>
    </location>
</feature>
<feature type="domain" description="RNA polymerase sigma factor 70 region 4 type 2" evidence="8">
    <location>
        <begin position="168"/>
        <end position="206"/>
    </location>
</feature>
<keyword evidence="5" id="KW-0804">Transcription</keyword>
<evidence type="ECO:0000256" key="6">
    <source>
        <dbReference type="SAM" id="MobiDB-lite"/>
    </source>
</evidence>
<dbReference type="HOGENOM" id="CLU_047691_9_3_10"/>